<evidence type="ECO:0000256" key="4">
    <source>
        <dbReference type="ARBA" id="ARBA00047761"/>
    </source>
</evidence>
<dbReference type="AlphaFoldDB" id="A0AAD9XRX0"/>
<name>A0AAD9XRX0_9ROSI</name>
<dbReference type="InterPro" id="IPR023214">
    <property type="entry name" value="HAD_sf"/>
</dbReference>
<evidence type="ECO:0000259" key="7">
    <source>
        <dbReference type="PROSITE" id="PS50172"/>
    </source>
</evidence>
<dbReference type="SMART" id="SM00577">
    <property type="entry name" value="CPDc"/>
    <property type="match status" value="1"/>
</dbReference>
<comment type="catalytic activity">
    <reaction evidence="5 6">
        <text>O-phospho-L-threonyl-[protein] + H2O = L-threonyl-[protein] + phosphate</text>
        <dbReference type="Rhea" id="RHEA:47004"/>
        <dbReference type="Rhea" id="RHEA-COMP:11060"/>
        <dbReference type="Rhea" id="RHEA-COMP:11605"/>
        <dbReference type="ChEBI" id="CHEBI:15377"/>
        <dbReference type="ChEBI" id="CHEBI:30013"/>
        <dbReference type="ChEBI" id="CHEBI:43474"/>
        <dbReference type="ChEBI" id="CHEBI:61977"/>
        <dbReference type="EC" id="3.1.3.16"/>
    </reaction>
</comment>
<dbReference type="InterPro" id="IPR036420">
    <property type="entry name" value="BRCT_dom_sf"/>
</dbReference>
<dbReference type="InterPro" id="IPR011947">
    <property type="entry name" value="FCP1_euk"/>
</dbReference>
<dbReference type="SUPFAM" id="SSF56784">
    <property type="entry name" value="HAD-like"/>
    <property type="match status" value="1"/>
</dbReference>
<protein>
    <recommendedName>
        <fullName evidence="6">RNA polymerase II C-terminal domain phosphatase-like</fullName>
        <ecNumber evidence="6">3.1.3.16</ecNumber>
    </recommendedName>
</protein>
<reference evidence="9" key="1">
    <citation type="journal article" date="2023" name="Plant J.">
        <title>Genome sequences and population genomics provide insights into the demographic history, inbreeding, and mutation load of two 'living fossil' tree species of Dipteronia.</title>
        <authorList>
            <person name="Feng Y."/>
            <person name="Comes H.P."/>
            <person name="Chen J."/>
            <person name="Zhu S."/>
            <person name="Lu R."/>
            <person name="Zhang X."/>
            <person name="Li P."/>
            <person name="Qiu J."/>
            <person name="Olsen K.M."/>
            <person name="Qiu Y."/>
        </authorList>
    </citation>
    <scope>NUCLEOTIDE SEQUENCE</scope>
    <source>
        <strain evidence="9">KIB01</strain>
    </source>
</reference>
<dbReference type="GO" id="GO:0005634">
    <property type="term" value="C:nucleus"/>
    <property type="evidence" value="ECO:0007669"/>
    <property type="project" value="UniProtKB-SubCell"/>
</dbReference>
<accession>A0AAD9XRX0</accession>
<dbReference type="GO" id="GO:0008420">
    <property type="term" value="F:RNA polymerase II CTD heptapeptide repeat phosphatase activity"/>
    <property type="evidence" value="ECO:0007669"/>
    <property type="project" value="UniProtKB-UniRule"/>
</dbReference>
<dbReference type="InterPro" id="IPR004274">
    <property type="entry name" value="FCP1_dom"/>
</dbReference>
<evidence type="ECO:0000256" key="1">
    <source>
        <dbReference type="ARBA" id="ARBA00004123"/>
    </source>
</evidence>
<dbReference type="Gene3D" id="3.40.50.10190">
    <property type="entry name" value="BRCT domain"/>
    <property type="match status" value="1"/>
</dbReference>
<evidence type="ECO:0000313" key="10">
    <source>
        <dbReference type="Proteomes" id="UP001280121"/>
    </source>
</evidence>
<organism evidence="9 10">
    <name type="scientific">Dipteronia dyeriana</name>
    <dbReference type="NCBI Taxonomy" id="168575"/>
    <lineage>
        <taxon>Eukaryota</taxon>
        <taxon>Viridiplantae</taxon>
        <taxon>Streptophyta</taxon>
        <taxon>Embryophyta</taxon>
        <taxon>Tracheophyta</taxon>
        <taxon>Spermatophyta</taxon>
        <taxon>Magnoliopsida</taxon>
        <taxon>eudicotyledons</taxon>
        <taxon>Gunneridae</taxon>
        <taxon>Pentapetalae</taxon>
        <taxon>rosids</taxon>
        <taxon>malvids</taxon>
        <taxon>Sapindales</taxon>
        <taxon>Sapindaceae</taxon>
        <taxon>Hippocastanoideae</taxon>
        <taxon>Acereae</taxon>
        <taxon>Dipteronia</taxon>
    </lineage>
</organism>
<evidence type="ECO:0000256" key="5">
    <source>
        <dbReference type="ARBA" id="ARBA00048336"/>
    </source>
</evidence>
<feature type="domain" description="FCP1 homology" evidence="8">
    <location>
        <begin position="55"/>
        <end position="219"/>
    </location>
</feature>
<dbReference type="InterPro" id="IPR036412">
    <property type="entry name" value="HAD-like_sf"/>
</dbReference>
<dbReference type="NCBIfam" id="TIGR02250">
    <property type="entry name" value="FCP1_euk"/>
    <property type="match status" value="1"/>
</dbReference>
<dbReference type="PANTHER" id="PTHR23081:SF36">
    <property type="entry name" value="RNA POLYMERASE II SUBUNIT A C-TERMINAL DOMAIN PHOSPHATASE"/>
    <property type="match status" value="1"/>
</dbReference>
<evidence type="ECO:0000313" key="9">
    <source>
        <dbReference type="EMBL" id="KAK2663953.1"/>
    </source>
</evidence>
<dbReference type="Pfam" id="PF00533">
    <property type="entry name" value="BRCT"/>
    <property type="match status" value="1"/>
</dbReference>
<dbReference type="PROSITE" id="PS50172">
    <property type="entry name" value="BRCT"/>
    <property type="match status" value="1"/>
</dbReference>
<sequence length="349" mass="40715">MEVCRHPKVLKRLCMNCGQMMDSKYGVAFDYLGRGLRLSYEEIARLKDTNSSKLLAEKKLQLVLDLDNTLLHSKLLKDLKPKEKYLKNQTDDMFMIEIGGKLVTIKLRPLVRNFLKEVSSMFEMYIYTMGSRDYAKHMAHLLGKDYFEKRVISRDDSINKEKKSLDLVLGHESGVIILDDNYKVWPDHHKNLILMKIFTYFSRSSKRKSRKKDKLSESDGNGVLPYILTVLREIHGMFFSPNMSRDVRMLLREIRGRILKGCIVFFVDVDENKYQPGISNQAEELGAECTTILDSSVTHVVVTARTKEITGDSVLWAQLEKKILVHPWWIYITYLLWHRQPEDKFPTLN</sequence>
<evidence type="ECO:0000259" key="8">
    <source>
        <dbReference type="PROSITE" id="PS50969"/>
    </source>
</evidence>
<dbReference type="InterPro" id="IPR001357">
    <property type="entry name" value="BRCT_dom"/>
</dbReference>
<evidence type="ECO:0000256" key="2">
    <source>
        <dbReference type="ARBA" id="ARBA00022801"/>
    </source>
</evidence>
<keyword evidence="10" id="KW-1185">Reference proteome</keyword>
<comment type="function">
    <text evidence="6">This promotes the activity of RNA polymerase II.</text>
</comment>
<evidence type="ECO:0000256" key="3">
    <source>
        <dbReference type="ARBA" id="ARBA00023242"/>
    </source>
</evidence>
<dbReference type="CDD" id="cd07521">
    <property type="entry name" value="HAD_FCP1-like"/>
    <property type="match status" value="1"/>
</dbReference>
<comment type="catalytic activity">
    <reaction evidence="4 6">
        <text>O-phospho-L-seryl-[protein] + H2O = L-seryl-[protein] + phosphate</text>
        <dbReference type="Rhea" id="RHEA:20629"/>
        <dbReference type="Rhea" id="RHEA-COMP:9863"/>
        <dbReference type="Rhea" id="RHEA-COMP:11604"/>
        <dbReference type="ChEBI" id="CHEBI:15377"/>
        <dbReference type="ChEBI" id="CHEBI:29999"/>
        <dbReference type="ChEBI" id="CHEBI:43474"/>
        <dbReference type="ChEBI" id="CHEBI:83421"/>
        <dbReference type="EC" id="3.1.3.16"/>
    </reaction>
</comment>
<evidence type="ECO:0000256" key="6">
    <source>
        <dbReference type="RuleBase" id="RU366066"/>
    </source>
</evidence>
<dbReference type="Proteomes" id="UP001280121">
    <property type="component" value="Unassembled WGS sequence"/>
</dbReference>
<gene>
    <name evidence="9" type="ORF">Ddye_002527</name>
</gene>
<dbReference type="InterPro" id="IPR039189">
    <property type="entry name" value="Fcp1"/>
</dbReference>
<dbReference type="EMBL" id="JANJYI010000001">
    <property type="protein sequence ID" value="KAK2663953.1"/>
    <property type="molecule type" value="Genomic_DNA"/>
</dbReference>
<comment type="caution">
    <text evidence="9">The sequence shown here is derived from an EMBL/GenBank/DDBJ whole genome shotgun (WGS) entry which is preliminary data.</text>
</comment>
<feature type="domain" description="BRCT" evidence="7">
    <location>
        <begin position="254"/>
        <end position="347"/>
    </location>
</feature>
<dbReference type="PANTHER" id="PTHR23081">
    <property type="entry name" value="RNA POLYMERASE II CTD PHOSPHATASE"/>
    <property type="match status" value="1"/>
</dbReference>
<dbReference type="SUPFAM" id="SSF52113">
    <property type="entry name" value="BRCT domain"/>
    <property type="match status" value="1"/>
</dbReference>
<keyword evidence="2 6" id="KW-0378">Hydrolase</keyword>
<proteinExistence type="predicted"/>
<dbReference type="Gene3D" id="3.40.50.1000">
    <property type="entry name" value="HAD superfamily/HAD-like"/>
    <property type="match status" value="1"/>
</dbReference>
<dbReference type="EC" id="3.1.3.16" evidence="6"/>
<comment type="subcellular location">
    <subcellularLocation>
        <location evidence="1 6">Nucleus</location>
    </subcellularLocation>
</comment>
<keyword evidence="3 6" id="KW-0539">Nucleus</keyword>
<dbReference type="PROSITE" id="PS50969">
    <property type="entry name" value="FCP1"/>
    <property type="match status" value="1"/>
</dbReference>
<dbReference type="Pfam" id="PF03031">
    <property type="entry name" value="NIF"/>
    <property type="match status" value="1"/>
</dbReference>